<evidence type="ECO:0000259" key="2">
    <source>
        <dbReference type="PROSITE" id="PS50198"/>
    </source>
</evidence>
<dbReference type="PROSITE" id="PS50198">
    <property type="entry name" value="PPIC_PPIASE_2"/>
    <property type="match status" value="2"/>
</dbReference>
<evidence type="ECO:0000313" key="4">
    <source>
        <dbReference type="Proteomes" id="UP000307140"/>
    </source>
</evidence>
<dbReference type="OrthoDB" id="14196at2"/>
<dbReference type="PANTHER" id="PTHR47245">
    <property type="entry name" value="PEPTIDYLPROLYL ISOMERASE"/>
    <property type="match status" value="1"/>
</dbReference>
<dbReference type="AlphaFoldDB" id="A0A5S3N0H5"/>
<keyword evidence="1" id="KW-0697">Rotamase</keyword>
<dbReference type="InterPro" id="IPR000297">
    <property type="entry name" value="PPIase_PpiC"/>
</dbReference>
<evidence type="ECO:0000313" key="3">
    <source>
        <dbReference type="EMBL" id="TMM28751.1"/>
    </source>
</evidence>
<organism evidence="3 4">
    <name type="scientific">Polaribacter aestuariivivens</name>
    <dbReference type="NCBI Taxonomy" id="2304626"/>
    <lineage>
        <taxon>Bacteria</taxon>
        <taxon>Pseudomonadati</taxon>
        <taxon>Bacteroidota</taxon>
        <taxon>Flavobacteriia</taxon>
        <taxon>Flavobacteriales</taxon>
        <taxon>Flavobacteriaceae</taxon>
    </lineage>
</organism>
<comment type="caution">
    <text evidence="3">The sequence shown here is derived from an EMBL/GenBank/DDBJ whole genome shotgun (WGS) entry which is preliminary data.</text>
</comment>
<feature type="domain" description="PpiC" evidence="2">
    <location>
        <begin position="235"/>
        <end position="331"/>
    </location>
</feature>
<dbReference type="SUPFAM" id="SSF54534">
    <property type="entry name" value="FKBP-like"/>
    <property type="match status" value="2"/>
</dbReference>
<dbReference type="Proteomes" id="UP000307140">
    <property type="component" value="Unassembled WGS sequence"/>
</dbReference>
<dbReference type="PANTHER" id="PTHR47245:SF2">
    <property type="entry name" value="PEPTIDYL-PROLYL CIS-TRANS ISOMERASE HP_0175-RELATED"/>
    <property type="match status" value="1"/>
</dbReference>
<dbReference type="RefSeq" id="WP_138537106.1">
    <property type="nucleotide sequence ID" value="NZ_VANR01000007.1"/>
</dbReference>
<reference evidence="3 4" key="1">
    <citation type="submission" date="2019-05" db="EMBL/GenBank/DDBJ databases">
        <title>Polaribacter aestuariivivens sp. nov., isolated from a tidal flat.</title>
        <authorList>
            <person name="Yoon J.-H."/>
        </authorList>
    </citation>
    <scope>NUCLEOTIDE SEQUENCE [LARGE SCALE GENOMIC DNA]</scope>
    <source>
        <strain evidence="3 4">DBTF-3</strain>
    </source>
</reference>
<dbReference type="EMBL" id="VANR01000007">
    <property type="protein sequence ID" value="TMM28751.1"/>
    <property type="molecule type" value="Genomic_DNA"/>
</dbReference>
<feature type="domain" description="PpiC" evidence="2">
    <location>
        <begin position="120"/>
        <end position="230"/>
    </location>
</feature>
<accession>A0A5S3N0H5</accession>
<keyword evidence="1 3" id="KW-0413">Isomerase</keyword>
<proteinExistence type="predicted"/>
<dbReference type="Gene3D" id="3.10.50.40">
    <property type="match status" value="2"/>
</dbReference>
<gene>
    <name evidence="3" type="ORF">FDT66_12650</name>
</gene>
<name>A0A5S3N0H5_9FLAO</name>
<evidence type="ECO:0000256" key="1">
    <source>
        <dbReference type="PROSITE-ProRule" id="PRU00278"/>
    </source>
</evidence>
<sequence>MKNNVLSILFLLLTITFYGQKKEKTLLTIDGEKITVNEFKRVYEKNLDAIDNEESKDVENNLELFINYKLKVNEAYKLKYDTLPSYKREIETYKNQLSAPYLQDTTFIETLVKDVYFRTKNEIKAKHILVRISRDATPNDTLAAFNKITEIRNRIVNGEDFEKIAYETSEDASAQDDPKTGRIGNKGNLGYFSAFDMVSEFEDNAYKTKVGQVSTPFRTQFGYHIVKVDDVRPSLGEIEIAHILVADTTSLGKNKINEVFTKLQQNQKFEDLVTQYSDDRNTKKNGGKLRKFKKGRMLAPIENAAFSLEKEGDYSAPIKTRYGWHIIKLIKKYPVKSFDELEKELRNQIKKSSRMQLSETAVINKLKTTYKITENEEAKKILNRKNLRAIPKDSLQKVILTINNKQIKQEAFINYIRNRRHKPVYLLFDMFKNQEILTYYKDNLVYIEPEYAHVLKEYEDGLLLFELMQQKIWEASSKDTLGLKNYFETNKNKYQSKELKNVKGEVMNDYQNFLEKNWIADLRKKSKIKVNKRELKKLIKFYKKD</sequence>
<dbReference type="InterPro" id="IPR050245">
    <property type="entry name" value="PrsA_foldase"/>
</dbReference>
<protein>
    <submittedName>
        <fullName evidence="3">Peptidylprolyl isomerase</fullName>
    </submittedName>
</protein>
<dbReference type="InterPro" id="IPR046357">
    <property type="entry name" value="PPIase_dom_sf"/>
</dbReference>
<keyword evidence="4" id="KW-1185">Reference proteome</keyword>
<dbReference type="GO" id="GO:0003755">
    <property type="term" value="F:peptidyl-prolyl cis-trans isomerase activity"/>
    <property type="evidence" value="ECO:0007669"/>
    <property type="project" value="UniProtKB-KW"/>
</dbReference>
<dbReference type="Pfam" id="PF00639">
    <property type="entry name" value="Rotamase"/>
    <property type="match status" value="2"/>
</dbReference>